<dbReference type="Gene3D" id="3.40.50.2000">
    <property type="entry name" value="Glycogen Phosphorylase B"/>
    <property type="match status" value="2"/>
</dbReference>
<dbReference type="InterPro" id="IPR028098">
    <property type="entry name" value="Glyco_trans_4-like_N"/>
</dbReference>
<dbReference type="GO" id="GO:0016740">
    <property type="term" value="F:transferase activity"/>
    <property type="evidence" value="ECO:0007669"/>
    <property type="project" value="UniProtKB-KW"/>
</dbReference>
<dbReference type="Proteomes" id="UP000680279">
    <property type="component" value="Unassembled WGS sequence"/>
</dbReference>
<proteinExistence type="predicted"/>
<feature type="domain" description="Glycosyltransferase subfamily 4-like N-terminal" evidence="2">
    <location>
        <begin position="72"/>
        <end position="184"/>
    </location>
</feature>
<dbReference type="EMBL" id="BOQT01000027">
    <property type="protein sequence ID" value="GIN23157.1"/>
    <property type="molecule type" value="Genomic_DNA"/>
</dbReference>
<comment type="caution">
    <text evidence="3">The sequence shown here is derived from an EMBL/GenBank/DDBJ whole genome shotgun (WGS) entry which is preliminary data.</text>
</comment>
<evidence type="ECO:0000313" key="3">
    <source>
        <dbReference type="EMBL" id="GIN23157.1"/>
    </source>
</evidence>
<dbReference type="SUPFAM" id="SSF53756">
    <property type="entry name" value="UDP-Glycosyltransferase/glycogen phosphorylase"/>
    <property type="match status" value="1"/>
</dbReference>
<sequence length="377" mass="43797">MNVLQLCTYYIGNKLHSKLFSNLNEESLQQTIYVPIRNKGLNNRNLIKGEGLELHYDLILKRYDRYLYKGKINKQMKRIETIVSSLQEFDLVHAHTLFSDGGTAYLLKKKYGINYIVSVRNTDINTFYKYALHQRPFIHKVLQNASAVVFISHVYKQKTLQLLPDNLVNSIEEKSYVIPNGIDNQWLEINKRSKKISGPQINLVFAGSLDKNKNLHTVLRVMKESLKTNEKFFLNVAGDGPLKDKLIDFTNRSGFKNKVHFHGHVSLKNLIKLMDESDIFILPSYKETFGISYIEAMARGLPIIYTRDEGVDGYFKEGYVGFSTNPNSVDEIKKNINKIIENYEQMSMNAISESKKFNWKEISNIYLRLYRKIINEL</sequence>
<feature type="domain" description="Glycosyl transferase family 1" evidence="1">
    <location>
        <begin position="190"/>
        <end position="351"/>
    </location>
</feature>
<reference evidence="3 4" key="1">
    <citation type="submission" date="2021-03" db="EMBL/GenBank/DDBJ databases">
        <title>Antimicrobial resistance genes in bacteria isolated from Japanese honey, and their potential for conferring macrolide and lincosamide resistance in the American foulbrood pathogen Paenibacillus larvae.</title>
        <authorList>
            <person name="Okamoto M."/>
            <person name="Kumagai M."/>
            <person name="Kanamori H."/>
            <person name="Takamatsu D."/>
        </authorList>
    </citation>
    <scope>NUCLEOTIDE SEQUENCE [LARGE SCALE GENOMIC DNA]</scope>
    <source>
        <strain evidence="3 4">J1TS3</strain>
    </source>
</reference>
<dbReference type="Pfam" id="PF00534">
    <property type="entry name" value="Glycos_transf_1"/>
    <property type="match status" value="1"/>
</dbReference>
<evidence type="ECO:0000259" key="1">
    <source>
        <dbReference type="Pfam" id="PF00534"/>
    </source>
</evidence>
<dbReference type="Pfam" id="PF13439">
    <property type="entry name" value="Glyco_transf_4"/>
    <property type="match status" value="1"/>
</dbReference>
<organism evidence="3 4">
    <name type="scientific">Siminovitchia fordii</name>
    <dbReference type="NCBI Taxonomy" id="254759"/>
    <lineage>
        <taxon>Bacteria</taxon>
        <taxon>Bacillati</taxon>
        <taxon>Bacillota</taxon>
        <taxon>Bacilli</taxon>
        <taxon>Bacillales</taxon>
        <taxon>Bacillaceae</taxon>
        <taxon>Siminovitchia</taxon>
    </lineage>
</organism>
<accession>A0ABQ4KBS0</accession>
<evidence type="ECO:0000313" key="4">
    <source>
        <dbReference type="Proteomes" id="UP000680279"/>
    </source>
</evidence>
<evidence type="ECO:0000259" key="2">
    <source>
        <dbReference type="Pfam" id="PF13439"/>
    </source>
</evidence>
<dbReference type="RefSeq" id="WP_212963922.1">
    <property type="nucleotide sequence ID" value="NZ_BOQT01000027.1"/>
</dbReference>
<protein>
    <submittedName>
        <fullName evidence="3">Glycosyl transferase</fullName>
    </submittedName>
</protein>
<dbReference type="PANTHER" id="PTHR45947:SF3">
    <property type="entry name" value="SULFOQUINOVOSYL TRANSFERASE SQD2"/>
    <property type="match status" value="1"/>
</dbReference>
<dbReference type="InterPro" id="IPR050194">
    <property type="entry name" value="Glycosyltransferase_grp1"/>
</dbReference>
<name>A0ABQ4KBS0_9BACI</name>
<dbReference type="CDD" id="cd03801">
    <property type="entry name" value="GT4_PimA-like"/>
    <property type="match status" value="1"/>
</dbReference>
<gene>
    <name evidence="3" type="ORF">J1TS3_42910</name>
</gene>
<keyword evidence="3" id="KW-0808">Transferase</keyword>
<dbReference type="InterPro" id="IPR001296">
    <property type="entry name" value="Glyco_trans_1"/>
</dbReference>
<keyword evidence="4" id="KW-1185">Reference proteome</keyword>
<dbReference type="PANTHER" id="PTHR45947">
    <property type="entry name" value="SULFOQUINOVOSYL TRANSFERASE SQD2"/>
    <property type="match status" value="1"/>
</dbReference>